<feature type="domain" description="Tyr recombinase" evidence="2">
    <location>
        <begin position="1"/>
        <end position="49"/>
    </location>
</feature>
<dbReference type="Gene3D" id="1.10.443.10">
    <property type="entry name" value="Intergrase catalytic core"/>
    <property type="match status" value="1"/>
</dbReference>
<organism evidence="3 4">
    <name type="scientific">Haloactinomyces albus</name>
    <dbReference type="NCBI Taxonomy" id="1352928"/>
    <lineage>
        <taxon>Bacteria</taxon>
        <taxon>Bacillati</taxon>
        <taxon>Actinomycetota</taxon>
        <taxon>Actinomycetes</taxon>
        <taxon>Actinopolysporales</taxon>
        <taxon>Actinopolysporaceae</taxon>
        <taxon>Haloactinomyces</taxon>
    </lineage>
</organism>
<evidence type="ECO:0000256" key="1">
    <source>
        <dbReference type="ARBA" id="ARBA00023172"/>
    </source>
</evidence>
<name>A0AAE3ZGF5_9ACTN</name>
<evidence type="ECO:0000313" key="4">
    <source>
        <dbReference type="Proteomes" id="UP001180845"/>
    </source>
</evidence>
<keyword evidence="4" id="KW-1185">Reference proteome</keyword>
<dbReference type="Proteomes" id="UP001180845">
    <property type="component" value="Unassembled WGS sequence"/>
</dbReference>
<dbReference type="GO" id="GO:0015074">
    <property type="term" value="P:DNA integration"/>
    <property type="evidence" value="ECO:0007669"/>
    <property type="project" value="InterPro"/>
</dbReference>
<comment type="caution">
    <text evidence="3">The sequence shown here is derived from an EMBL/GenBank/DDBJ whole genome shotgun (WGS) entry which is preliminary data.</text>
</comment>
<dbReference type="EMBL" id="JAVDXW010000002">
    <property type="protein sequence ID" value="MDR7304461.1"/>
    <property type="molecule type" value="Genomic_DNA"/>
</dbReference>
<dbReference type="GO" id="GO:0003677">
    <property type="term" value="F:DNA binding"/>
    <property type="evidence" value="ECO:0007669"/>
    <property type="project" value="InterPro"/>
</dbReference>
<keyword evidence="1" id="KW-0233">DNA recombination</keyword>
<dbReference type="InterPro" id="IPR011010">
    <property type="entry name" value="DNA_brk_join_enz"/>
</dbReference>
<accession>A0AAE3ZGF5</accession>
<dbReference type="InterPro" id="IPR013762">
    <property type="entry name" value="Integrase-like_cat_sf"/>
</dbReference>
<proteinExistence type="predicted"/>
<reference evidence="3" key="1">
    <citation type="submission" date="2023-07" db="EMBL/GenBank/DDBJ databases">
        <title>Sequencing the genomes of 1000 actinobacteria strains.</title>
        <authorList>
            <person name="Klenk H.-P."/>
        </authorList>
    </citation>
    <scope>NUCLEOTIDE SEQUENCE</scope>
    <source>
        <strain evidence="3">DSM 45977</strain>
    </source>
</reference>
<dbReference type="PROSITE" id="PS51898">
    <property type="entry name" value="TYR_RECOMBINASE"/>
    <property type="match status" value="1"/>
</dbReference>
<dbReference type="GO" id="GO:0006310">
    <property type="term" value="P:DNA recombination"/>
    <property type="evidence" value="ECO:0007669"/>
    <property type="project" value="UniProtKB-KW"/>
</dbReference>
<gene>
    <name evidence="3" type="ORF">JOF55_004705</name>
</gene>
<evidence type="ECO:0000313" key="3">
    <source>
        <dbReference type="EMBL" id="MDR7304461.1"/>
    </source>
</evidence>
<protein>
    <submittedName>
        <fullName evidence="3">Site-specific recombinase XerD</fullName>
    </submittedName>
</protein>
<dbReference type="AlphaFoldDB" id="A0AAE3ZGF5"/>
<dbReference type="InterPro" id="IPR002104">
    <property type="entry name" value="Integrase_catalytic"/>
</dbReference>
<dbReference type="Pfam" id="PF00589">
    <property type="entry name" value="Phage_integrase"/>
    <property type="match status" value="1"/>
</dbReference>
<sequence>MLRHTFATDMLRAGADLVLVSELLGHSRTDTTKTYTRSTAADRQHAVTLLHTDR</sequence>
<evidence type="ECO:0000259" key="2">
    <source>
        <dbReference type="PROSITE" id="PS51898"/>
    </source>
</evidence>
<dbReference type="SUPFAM" id="SSF56349">
    <property type="entry name" value="DNA breaking-rejoining enzymes"/>
    <property type="match status" value="1"/>
</dbReference>